<dbReference type="InterPro" id="IPR018016">
    <property type="entry name" value="Nucleoside_phosphorylase_CS"/>
</dbReference>
<dbReference type="EC" id="2.4.2.3" evidence="2"/>
<evidence type="ECO:0000313" key="8">
    <source>
        <dbReference type="EMBL" id="GAA5441763.1"/>
    </source>
</evidence>
<evidence type="ECO:0000256" key="2">
    <source>
        <dbReference type="ARBA" id="ARBA00011888"/>
    </source>
</evidence>
<dbReference type="PANTHER" id="PTHR43691:SF11">
    <property type="entry name" value="FI09636P-RELATED"/>
    <property type="match status" value="1"/>
</dbReference>
<dbReference type="PROSITE" id="PS01232">
    <property type="entry name" value="PNP_UDP_1"/>
    <property type="match status" value="1"/>
</dbReference>
<dbReference type="Proteomes" id="UP001423409">
    <property type="component" value="Unassembled WGS sequence"/>
</dbReference>
<reference evidence="8 9" key="1">
    <citation type="submission" date="2024-02" db="EMBL/GenBank/DDBJ databases">
        <title>Deinococcus caeni NBRC 101312.</title>
        <authorList>
            <person name="Ichikawa N."/>
            <person name="Katano-Makiyama Y."/>
            <person name="Hidaka K."/>
        </authorList>
    </citation>
    <scope>NUCLEOTIDE SEQUENCE [LARGE SCALE GENOMIC DNA]</scope>
    <source>
        <strain evidence="8 9">NBRC 101312</strain>
    </source>
</reference>
<evidence type="ECO:0000259" key="7">
    <source>
        <dbReference type="Pfam" id="PF01048"/>
    </source>
</evidence>
<evidence type="ECO:0000313" key="9">
    <source>
        <dbReference type="Proteomes" id="UP001423409"/>
    </source>
</evidence>
<comment type="caution">
    <text evidence="8">The sequence shown here is derived from an EMBL/GenBank/DDBJ whole genome shotgun (WGS) entry which is preliminary data.</text>
</comment>
<dbReference type="SUPFAM" id="SSF53167">
    <property type="entry name" value="Purine and uridine phosphorylases"/>
    <property type="match status" value="1"/>
</dbReference>
<evidence type="ECO:0000256" key="6">
    <source>
        <dbReference type="ARBA" id="ARBA00048447"/>
    </source>
</evidence>
<evidence type="ECO:0000256" key="4">
    <source>
        <dbReference type="ARBA" id="ARBA00022676"/>
    </source>
</evidence>
<dbReference type="CDD" id="cd17765">
    <property type="entry name" value="PNP_ThPNP_like"/>
    <property type="match status" value="1"/>
</dbReference>
<comment type="similarity">
    <text evidence="1">Belongs to the PNP/UDP phosphorylase family.</text>
</comment>
<dbReference type="PANTHER" id="PTHR43691">
    <property type="entry name" value="URIDINE PHOSPHORYLASE"/>
    <property type="match status" value="1"/>
</dbReference>
<name>A0ABP9UGC3_9DEIO</name>
<evidence type="ECO:0000256" key="3">
    <source>
        <dbReference type="ARBA" id="ARBA00021980"/>
    </source>
</evidence>
<dbReference type="InterPro" id="IPR035994">
    <property type="entry name" value="Nucleoside_phosphorylase_sf"/>
</dbReference>
<keyword evidence="5" id="KW-0808">Transferase</keyword>
<keyword evidence="4" id="KW-0328">Glycosyltransferase</keyword>
<dbReference type="EMBL" id="BAABQU010000077">
    <property type="protein sequence ID" value="GAA5441763.1"/>
    <property type="molecule type" value="Genomic_DNA"/>
</dbReference>
<keyword evidence="9" id="KW-1185">Reference proteome</keyword>
<proteinExistence type="inferred from homology"/>
<organism evidence="8 9">
    <name type="scientific">Deinococcus caeni</name>
    <dbReference type="NCBI Taxonomy" id="569127"/>
    <lineage>
        <taxon>Bacteria</taxon>
        <taxon>Thermotogati</taxon>
        <taxon>Deinococcota</taxon>
        <taxon>Deinococci</taxon>
        <taxon>Deinococcales</taxon>
        <taxon>Deinococcaceae</taxon>
        <taxon>Deinococcus</taxon>
    </lineage>
</organism>
<dbReference type="Pfam" id="PF01048">
    <property type="entry name" value="PNP_UDP_1"/>
    <property type="match status" value="1"/>
</dbReference>
<evidence type="ECO:0000256" key="5">
    <source>
        <dbReference type="ARBA" id="ARBA00022679"/>
    </source>
</evidence>
<gene>
    <name evidence="8" type="primary">deoD_2</name>
    <name evidence="8" type="ORF">Dcae01_03304</name>
</gene>
<protein>
    <recommendedName>
        <fullName evidence="3">Uridine phosphorylase</fullName>
        <ecNumber evidence="2">2.4.2.3</ecNumber>
    </recommendedName>
</protein>
<dbReference type="InterPro" id="IPR000845">
    <property type="entry name" value="Nucleoside_phosphorylase_d"/>
</dbReference>
<comment type="catalytic activity">
    <reaction evidence="6">
        <text>uridine + phosphate = alpha-D-ribose 1-phosphate + uracil</text>
        <dbReference type="Rhea" id="RHEA:24388"/>
        <dbReference type="ChEBI" id="CHEBI:16704"/>
        <dbReference type="ChEBI" id="CHEBI:17568"/>
        <dbReference type="ChEBI" id="CHEBI:43474"/>
        <dbReference type="ChEBI" id="CHEBI:57720"/>
        <dbReference type="EC" id="2.4.2.3"/>
    </reaction>
</comment>
<feature type="domain" description="Nucleoside phosphorylase" evidence="7">
    <location>
        <begin position="36"/>
        <end position="244"/>
    </location>
</feature>
<dbReference type="Gene3D" id="3.40.50.1580">
    <property type="entry name" value="Nucleoside phosphorylase domain"/>
    <property type="match status" value="1"/>
</dbReference>
<sequence length="261" mass="26916">MACGDHRAGPDGKGAPYTPRMSQIHVRAQPGDVAPYVLLPGDPNRARHIAQTYLKGAREYTSHRQLLGFTGTYQGVPVSVQTTGMGCPSAAIVTEELARLGATTLIRVGTLGGATPSVAPGDLVIATAAVPNDGTTRQMLGGAPYAPAASFEVVEASVKAARAHGAPHHVGLVMTEDAFYASTPEHARLWAGRGVLGFEMEASAIFLVAAQRGLRAACLTACSNDIGDPQLVPDEVLAAGVDRMVRVALDAVVTLAANDAG</sequence>
<accession>A0ABP9UGC3</accession>
<evidence type="ECO:0000256" key="1">
    <source>
        <dbReference type="ARBA" id="ARBA00010456"/>
    </source>
</evidence>